<dbReference type="EMBL" id="JBHSDS010000017">
    <property type="protein sequence ID" value="MFC4360589.1"/>
    <property type="molecule type" value="Genomic_DNA"/>
</dbReference>
<dbReference type="Gene3D" id="2.160.20.10">
    <property type="entry name" value="Single-stranded right-handed beta-helix, Pectin lyase-like"/>
    <property type="match status" value="1"/>
</dbReference>
<gene>
    <name evidence="1" type="ORF">ACFO0N_21805</name>
</gene>
<proteinExistence type="predicted"/>
<name>A0ABD5PJL7_9EURY</name>
<dbReference type="InterPro" id="IPR011050">
    <property type="entry name" value="Pectin_lyase_fold/virulence"/>
</dbReference>
<evidence type="ECO:0008006" key="3">
    <source>
        <dbReference type="Google" id="ProtNLM"/>
    </source>
</evidence>
<keyword evidence="2" id="KW-1185">Reference proteome</keyword>
<dbReference type="SUPFAM" id="SSF51126">
    <property type="entry name" value="Pectin lyase-like"/>
    <property type="match status" value="1"/>
</dbReference>
<organism evidence="1 2">
    <name type="scientific">Halobium salinum</name>
    <dbReference type="NCBI Taxonomy" id="1364940"/>
    <lineage>
        <taxon>Archaea</taxon>
        <taxon>Methanobacteriati</taxon>
        <taxon>Methanobacteriota</taxon>
        <taxon>Stenosarchaea group</taxon>
        <taxon>Halobacteria</taxon>
        <taxon>Halobacteriales</taxon>
        <taxon>Haloferacaceae</taxon>
        <taxon>Halobium</taxon>
    </lineage>
</organism>
<dbReference type="AlphaFoldDB" id="A0ABD5PJL7"/>
<evidence type="ECO:0000313" key="1">
    <source>
        <dbReference type="EMBL" id="MFC4360589.1"/>
    </source>
</evidence>
<dbReference type="InterPro" id="IPR012334">
    <property type="entry name" value="Pectin_lyas_fold"/>
</dbReference>
<accession>A0ABD5PJL7</accession>
<protein>
    <recommendedName>
        <fullName evidence="3">Right handed beta helix region</fullName>
    </recommendedName>
</protein>
<sequence>MVSRRGYLSRAAVSTVAGYGLLSNGATLGRAETTGSTGTEPTTYEYEPPALLGHARPLGGGDGYEAVAGTAYDGPMGTLTAGPTVRRTDATVVVESPGELMDAADAAGPGDVIWLAETTFDFTHTDLGYDEAVELGTDVTLASGRGVSGNGAVLYTAQEKQPLVRVVGDGARITGVRFETPWTHYVTKSDWETLITATSVGVEADDVEIDNCVLRGALHAGIEVGRHATDDDYPTNLHVHHNEFVDNACYWLGYGVVVFQGEPYIHHNYFDHNRHAIAGDGKTGCSYHAEHNLVGEHAVHHRFDMHDHSEITGDPADAGAGTRLTVRNNTFLHGTDVRKSNTKRGAVGIRGVPRDAGAIERNLLAYPTWSDRERFDNEMGTAFWIRSPVEDVNSFAEAGIAKTENRLGEALPDRVGVDGEALLPVSEMAVVGTGNSTDYHLSVSGALSPSDNLEDASGEDWAGRASASGNVKWMSDNYRFTGDLQTFDVVSGDSSIDIWVDGERYAPSDFSSPFSTESTGLPSELSVIGPGDRTDYRLQVSGAIRGTDNVEAAEGDGAFEKVAEGSVNWYSDNYEFSGFLTDVEVLSGAPELTLWVDGRKLTSADF</sequence>
<reference evidence="1 2" key="1">
    <citation type="journal article" date="2019" name="Int. J. Syst. Evol. Microbiol.">
        <title>The Global Catalogue of Microorganisms (GCM) 10K type strain sequencing project: providing services to taxonomists for standard genome sequencing and annotation.</title>
        <authorList>
            <consortium name="The Broad Institute Genomics Platform"/>
            <consortium name="The Broad Institute Genome Sequencing Center for Infectious Disease"/>
            <person name="Wu L."/>
            <person name="Ma J."/>
        </authorList>
    </citation>
    <scope>NUCLEOTIDE SEQUENCE [LARGE SCALE GENOMIC DNA]</scope>
    <source>
        <strain evidence="1 2">CGMCC 1.12553</strain>
    </source>
</reference>
<dbReference type="Proteomes" id="UP001595921">
    <property type="component" value="Unassembled WGS sequence"/>
</dbReference>
<dbReference type="SMART" id="SM00710">
    <property type="entry name" value="PbH1"/>
    <property type="match status" value="3"/>
</dbReference>
<comment type="caution">
    <text evidence="1">The sequence shown here is derived from an EMBL/GenBank/DDBJ whole genome shotgun (WGS) entry which is preliminary data.</text>
</comment>
<dbReference type="RefSeq" id="WP_267620930.1">
    <property type="nucleotide sequence ID" value="NZ_JAODIW010000005.1"/>
</dbReference>
<evidence type="ECO:0000313" key="2">
    <source>
        <dbReference type="Proteomes" id="UP001595921"/>
    </source>
</evidence>
<dbReference type="InterPro" id="IPR006626">
    <property type="entry name" value="PbH1"/>
</dbReference>